<evidence type="ECO:0000256" key="2">
    <source>
        <dbReference type="ARBA" id="ARBA00022679"/>
    </source>
</evidence>
<dbReference type="Proteomes" id="UP000574390">
    <property type="component" value="Unassembled WGS sequence"/>
</dbReference>
<dbReference type="Pfam" id="PF00069">
    <property type="entry name" value="Pkinase"/>
    <property type="match status" value="1"/>
</dbReference>
<evidence type="ECO:0000256" key="5">
    <source>
        <dbReference type="ARBA" id="ARBA00022840"/>
    </source>
</evidence>
<dbReference type="EMBL" id="JABANM010027308">
    <property type="protein sequence ID" value="KAF4711530.1"/>
    <property type="molecule type" value="Genomic_DNA"/>
</dbReference>
<dbReference type="PANTHER" id="PTHR24351">
    <property type="entry name" value="RIBOSOMAL PROTEIN S6 KINASE"/>
    <property type="match status" value="1"/>
</dbReference>
<evidence type="ECO:0000313" key="7">
    <source>
        <dbReference type="EMBL" id="KAF4711530.1"/>
    </source>
</evidence>
<evidence type="ECO:0000256" key="4">
    <source>
        <dbReference type="ARBA" id="ARBA00022777"/>
    </source>
</evidence>
<dbReference type="AlphaFoldDB" id="A0A7J6QW35"/>
<dbReference type="SMART" id="SM00220">
    <property type="entry name" value="S_TKc"/>
    <property type="match status" value="1"/>
</dbReference>
<evidence type="ECO:0000256" key="1">
    <source>
        <dbReference type="ARBA" id="ARBA00022527"/>
    </source>
</evidence>
<keyword evidence="2" id="KW-0808">Transferase</keyword>
<keyword evidence="4" id="KW-0418">Kinase</keyword>
<dbReference type="GO" id="GO:0005524">
    <property type="term" value="F:ATP binding"/>
    <property type="evidence" value="ECO:0007669"/>
    <property type="project" value="UniProtKB-KW"/>
</dbReference>
<dbReference type="InterPro" id="IPR000719">
    <property type="entry name" value="Prot_kinase_dom"/>
</dbReference>
<evidence type="ECO:0000256" key="3">
    <source>
        <dbReference type="ARBA" id="ARBA00022741"/>
    </source>
</evidence>
<organism evidence="7 8">
    <name type="scientific">Perkinsus olseni</name>
    <name type="common">Perkinsus atlanticus</name>
    <dbReference type="NCBI Taxonomy" id="32597"/>
    <lineage>
        <taxon>Eukaryota</taxon>
        <taxon>Sar</taxon>
        <taxon>Alveolata</taxon>
        <taxon>Perkinsozoa</taxon>
        <taxon>Perkinsea</taxon>
        <taxon>Perkinsida</taxon>
        <taxon>Perkinsidae</taxon>
        <taxon>Perkinsus</taxon>
    </lineage>
</organism>
<name>A0A7J6QW35_PEROL</name>
<reference evidence="7 8" key="1">
    <citation type="submission" date="2020-04" db="EMBL/GenBank/DDBJ databases">
        <title>Perkinsus olseni comparative genomics.</title>
        <authorList>
            <person name="Bogema D.R."/>
        </authorList>
    </citation>
    <scope>NUCLEOTIDE SEQUENCE [LARGE SCALE GENOMIC DNA]</scope>
    <source>
        <strain evidence="7">ATCC PRA-205</strain>
    </source>
</reference>
<keyword evidence="5" id="KW-0067">ATP-binding</keyword>
<accession>A0A7J6QW35</accession>
<dbReference type="InterPro" id="IPR011009">
    <property type="entry name" value="Kinase-like_dom_sf"/>
</dbReference>
<keyword evidence="1" id="KW-0723">Serine/threonine-protein kinase</keyword>
<feature type="domain" description="Protein kinase" evidence="6">
    <location>
        <begin position="16"/>
        <end position="191"/>
    </location>
</feature>
<comment type="caution">
    <text evidence="7">The sequence shown here is derived from an EMBL/GenBank/DDBJ whole genome shotgun (WGS) entry which is preliminary data.</text>
</comment>
<feature type="non-terminal residue" evidence="7">
    <location>
        <position position="191"/>
    </location>
</feature>
<keyword evidence="3" id="KW-0547">Nucleotide-binding</keyword>
<protein>
    <recommendedName>
        <fullName evidence="6">Protein kinase domain-containing protein</fullName>
    </recommendedName>
</protein>
<evidence type="ECO:0000259" key="6">
    <source>
        <dbReference type="PROSITE" id="PS50011"/>
    </source>
</evidence>
<dbReference type="PROSITE" id="PS00108">
    <property type="entry name" value="PROTEIN_KINASE_ST"/>
    <property type="match status" value="1"/>
</dbReference>
<dbReference type="SUPFAM" id="SSF56112">
    <property type="entry name" value="Protein kinase-like (PK-like)"/>
    <property type="match status" value="1"/>
</dbReference>
<evidence type="ECO:0000313" key="8">
    <source>
        <dbReference type="Proteomes" id="UP000574390"/>
    </source>
</evidence>
<dbReference type="Gene3D" id="1.10.510.10">
    <property type="entry name" value="Transferase(Phosphotransferase) domain 1"/>
    <property type="match status" value="1"/>
</dbReference>
<gene>
    <name evidence="7" type="ORF">FOZ62_032355</name>
</gene>
<dbReference type="PROSITE" id="PS50011">
    <property type="entry name" value="PROTEIN_KINASE_DOM"/>
    <property type="match status" value="1"/>
</dbReference>
<dbReference type="InterPro" id="IPR008271">
    <property type="entry name" value="Ser/Thr_kinase_AS"/>
</dbReference>
<dbReference type="Gene3D" id="3.30.200.20">
    <property type="entry name" value="Phosphorylase Kinase, domain 1"/>
    <property type="match status" value="1"/>
</dbReference>
<proteinExistence type="predicted"/>
<sequence>MKEPSSSICFKGSESFDFIRSIHSGRKSKVWVAKIEEDVGGLAGTLCVVKMIETGHLHSREQVEHVWEERQAADMARQNPSLRGRCCVLLGTYKTQTQVCLVLTAMRGDPLHHHFQRADGGHFTEFRTKFYIHYIASTLKILHEEGYIYRDLKASNVLLVEGRPVLIDFGMCKNISKTGRTYSVCGTYHAM</sequence>
<dbReference type="GO" id="GO:0004674">
    <property type="term" value="F:protein serine/threonine kinase activity"/>
    <property type="evidence" value="ECO:0007669"/>
    <property type="project" value="UniProtKB-KW"/>
</dbReference>